<dbReference type="InterPro" id="IPR036390">
    <property type="entry name" value="WH_DNA-bd_sf"/>
</dbReference>
<gene>
    <name evidence="6" type="ORF">P7H27_13050</name>
</gene>
<evidence type="ECO:0000313" key="6">
    <source>
        <dbReference type="EMBL" id="MDT2760680.1"/>
    </source>
</evidence>
<evidence type="ECO:0000256" key="1">
    <source>
        <dbReference type="ARBA" id="ARBA00009437"/>
    </source>
</evidence>
<reference evidence="6" key="1">
    <citation type="submission" date="2023-03" db="EMBL/GenBank/DDBJ databases">
        <authorList>
            <person name="Shen W."/>
            <person name="Cai J."/>
        </authorList>
    </citation>
    <scope>NUCLEOTIDE SEQUENCE</scope>
    <source>
        <strain evidence="6">P66-3</strain>
    </source>
</reference>
<dbReference type="RefSeq" id="WP_137618616.1">
    <property type="nucleotide sequence ID" value="NZ_BJDX01000004.1"/>
</dbReference>
<dbReference type="PANTHER" id="PTHR30419">
    <property type="entry name" value="HTH-TYPE TRANSCRIPTIONAL REGULATOR YBHD"/>
    <property type="match status" value="1"/>
</dbReference>
<organism evidence="6 7">
    <name type="scientific">Enterococcus xiangfangensis</name>
    <dbReference type="NCBI Taxonomy" id="1296537"/>
    <lineage>
        <taxon>Bacteria</taxon>
        <taxon>Bacillati</taxon>
        <taxon>Bacillota</taxon>
        <taxon>Bacilli</taxon>
        <taxon>Lactobacillales</taxon>
        <taxon>Enterococcaceae</taxon>
        <taxon>Enterococcus</taxon>
    </lineage>
</organism>
<accession>A0ABU3FDB8</accession>
<dbReference type="SUPFAM" id="SSF53850">
    <property type="entry name" value="Periplasmic binding protein-like II"/>
    <property type="match status" value="1"/>
</dbReference>
<dbReference type="SUPFAM" id="SSF46785">
    <property type="entry name" value="Winged helix' DNA-binding domain"/>
    <property type="match status" value="1"/>
</dbReference>
<comment type="similarity">
    <text evidence="1">Belongs to the LysR transcriptional regulatory family.</text>
</comment>
<comment type="caution">
    <text evidence="6">The sequence shown here is derived from an EMBL/GenBank/DDBJ whole genome shotgun (WGS) entry which is preliminary data.</text>
</comment>
<evidence type="ECO:0000259" key="5">
    <source>
        <dbReference type="PROSITE" id="PS50931"/>
    </source>
</evidence>
<dbReference type="Gene3D" id="1.10.10.10">
    <property type="entry name" value="Winged helix-like DNA-binding domain superfamily/Winged helix DNA-binding domain"/>
    <property type="match status" value="1"/>
</dbReference>
<dbReference type="InterPro" id="IPR005119">
    <property type="entry name" value="LysR_subst-bd"/>
</dbReference>
<dbReference type="InterPro" id="IPR000847">
    <property type="entry name" value="LysR_HTH_N"/>
</dbReference>
<keyword evidence="7" id="KW-1185">Reference proteome</keyword>
<dbReference type="Gene3D" id="3.40.190.290">
    <property type="match status" value="1"/>
</dbReference>
<evidence type="ECO:0000256" key="3">
    <source>
        <dbReference type="ARBA" id="ARBA00023125"/>
    </source>
</evidence>
<dbReference type="Pfam" id="PF03466">
    <property type="entry name" value="LysR_substrate"/>
    <property type="match status" value="1"/>
</dbReference>
<dbReference type="InterPro" id="IPR036388">
    <property type="entry name" value="WH-like_DNA-bd_sf"/>
</dbReference>
<evidence type="ECO:0000256" key="2">
    <source>
        <dbReference type="ARBA" id="ARBA00023015"/>
    </source>
</evidence>
<keyword evidence="3" id="KW-0238">DNA-binding</keyword>
<dbReference type="Proteomes" id="UP001181046">
    <property type="component" value="Unassembled WGS sequence"/>
</dbReference>
<protein>
    <submittedName>
        <fullName evidence="6">LysR family transcriptional regulator</fullName>
    </submittedName>
</protein>
<dbReference type="Pfam" id="PF00126">
    <property type="entry name" value="HTH_1"/>
    <property type="match status" value="1"/>
</dbReference>
<name>A0ABU3FDB8_9ENTE</name>
<sequence>MNLHDFEYFNTLGNLLSFTAAAKYSGVSQPTITYAVKRLEKHYDCDLIYKDPSHRTVALTNEGKVLKMHIENILDELALIERAIEHSKNKQIPIGFPPIIRVKILTQLLQKKENIDFIANFNFISGGSEELLAKLLSGHIDFSLIGSITPLNHPNLIVKQLYEREFYIFVSKNNPLALREEISFGEALEYPFILLDENYVHMEAFRNLNEKYHKKAKILLSSSDIQTTGQLVKSNVGITLMTDFLPFADMEGLVKVPLIAEDKQTFHVQYSYLKNAFLSEKLQELILLLDGLDESKK</sequence>
<dbReference type="PANTHER" id="PTHR30419:SF28">
    <property type="entry name" value="HTH-TYPE TRANSCRIPTIONAL REGULATOR BSDA"/>
    <property type="match status" value="1"/>
</dbReference>
<feature type="domain" description="HTH lysR-type" evidence="5">
    <location>
        <begin position="1"/>
        <end position="60"/>
    </location>
</feature>
<evidence type="ECO:0000256" key="4">
    <source>
        <dbReference type="ARBA" id="ARBA00023163"/>
    </source>
</evidence>
<proteinExistence type="inferred from homology"/>
<keyword evidence="2" id="KW-0805">Transcription regulation</keyword>
<evidence type="ECO:0000313" key="7">
    <source>
        <dbReference type="Proteomes" id="UP001181046"/>
    </source>
</evidence>
<dbReference type="InterPro" id="IPR050950">
    <property type="entry name" value="HTH-type_LysR_regulators"/>
</dbReference>
<keyword evidence="4" id="KW-0804">Transcription</keyword>
<dbReference type="PROSITE" id="PS50931">
    <property type="entry name" value="HTH_LYSR"/>
    <property type="match status" value="1"/>
</dbReference>
<dbReference type="EMBL" id="JARQAJ010000012">
    <property type="protein sequence ID" value="MDT2760680.1"/>
    <property type="molecule type" value="Genomic_DNA"/>
</dbReference>